<name>A0ABD2Q9R9_9PLAT</name>
<feature type="transmembrane region" description="Helical" evidence="7">
    <location>
        <begin position="224"/>
        <end position="245"/>
    </location>
</feature>
<feature type="transmembrane region" description="Helical" evidence="7">
    <location>
        <begin position="197"/>
        <end position="217"/>
    </location>
</feature>
<feature type="transmembrane region" description="Helical" evidence="7">
    <location>
        <begin position="162"/>
        <end position="185"/>
    </location>
</feature>
<dbReference type="PROSITE" id="PS50283">
    <property type="entry name" value="NA_SOLUT_SYMP_3"/>
    <property type="match status" value="1"/>
</dbReference>
<evidence type="ECO:0000256" key="3">
    <source>
        <dbReference type="ARBA" id="ARBA00022448"/>
    </source>
</evidence>
<feature type="transmembrane region" description="Helical" evidence="7">
    <location>
        <begin position="83"/>
        <end position="101"/>
    </location>
</feature>
<keyword evidence="6 7" id="KW-0472">Membrane</keyword>
<sequence length="427" mass="46277">MATGPIVILLNITLCNLYKNLNSNWGFLNFVDGLLENNIPAWLTVLIILGYGLFSVIISLLCKYYTRVFYNEVETVDTAFTGGGQLSAGLIMTNLVSQWTWAATLLQSSGVGIQYGLSGPLWYASGACIQLIIFSTVSVMLKIRAPGAITFLQVIRARFGTVAHVVFCVFALLTNLIVSSMLMLGASTVLTQMTMGLSVELSALLLVLVIGISVATGNLACTYYISYFTSSALLVCIIAFTIRFFNIHHQEEHDPYKSFDAIYDMIFCRPTDPSNFNSSYFTILSTRGLMFGVVNIIGNFGTVFVDQSYWAASVAAKPSEGVIGFILGGIVWFAIPFTFGTVCSLFYLSIGTALGNDFLTQTQVDSGLAPIAIATFLFGSSGKAVVIAMVVIAVTTTASSEVYAVTSILIYDIYATYMKVSLDYLDC</sequence>
<dbReference type="InterPro" id="IPR031155">
    <property type="entry name" value="DUR"/>
</dbReference>
<dbReference type="PANTHER" id="PTHR46154:SF4">
    <property type="entry name" value="UREA ACTIVE TRANSPORTER"/>
    <property type="match status" value="1"/>
</dbReference>
<feature type="transmembrane region" description="Helical" evidence="7">
    <location>
        <begin position="289"/>
        <end position="310"/>
    </location>
</feature>
<comment type="caution">
    <text evidence="8">The sequence shown here is derived from an EMBL/GenBank/DDBJ whole genome shotgun (WGS) entry which is preliminary data.</text>
</comment>
<proteinExistence type="inferred from homology"/>
<dbReference type="InterPro" id="IPR001734">
    <property type="entry name" value="Na/solute_symporter"/>
</dbReference>
<gene>
    <name evidence="8" type="ORF">Ciccas_005893</name>
</gene>
<dbReference type="InterPro" id="IPR038377">
    <property type="entry name" value="Na/Glc_symporter_sf"/>
</dbReference>
<accession>A0ABD2Q9R9</accession>
<comment type="similarity">
    <text evidence="2">Belongs to the sodium:solute symporter (SSF) (TC 2.A.21) family.</text>
</comment>
<keyword evidence="4 7" id="KW-0812">Transmembrane</keyword>
<evidence type="ECO:0000313" key="9">
    <source>
        <dbReference type="Proteomes" id="UP001626550"/>
    </source>
</evidence>
<keyword evidence="3" id="KW-0813">Transport</keyword>
<dbReference type="Proteomes" id="UP001626550">
    <property type="component" value="Unassembled WGS sequence"/>
</dbReference>
<reference evidence="8 9" key="1">
    <citation type="submission" date="2024-11" db="EMBL/GenBank/DDBJ databases">
        <title>Adaptive evolution of stress response genes in parasites aligns with host niche diversity.</title>
        <authorList>
            <person name="Hahn C."/>
            <person name="Resl P."/>
        </authorList>
    </citation>
    <scope>NUCLEOTIDE SEQUENCE [LARGE SCALE GENOMIC DNA]</scope>
    <source>
        <strain evidence="8">EGGRZ-B1_66</strain>
        <tissue evidence="8">Body</tissue>
    </source>
</reference>
<dbReference type="AlphaFoldDB" id="A0ABD2Q9R9"/>
<evidence type="ECO:0000256" key="4">
    <source>
        <dbReference type="ARBA" id="ARBA00022692"/>
    </source>
</evidence>
<feature type="transmembrane region" description="Helical" evidence="7">
    <location>
        <begin position="368"/>
        <end position="394"/>
    </location>
</feature>
<evidence type="ECO:0000256" key="7">
    <source>
        <dbReference type="SAM" id="Phobius"/>
    </source>
</evidence>
<evidence type="ECO:0000256" key="1">
    <source>
        <dbReference type="ARBA" id="ARBA00004141"/>
    </source>
</evidence>
<evidence type="ECO:0000256" key="2">
    <source>
        <dbReference type="ARBA" id="ARBA00006434"/>
    </source>
</evidence>
<keyword evidence="5 7" id="KW-1133">Transmembrane helix</keyword>
<dbReference type="Gene3D" id="1.20.1730.10">
    <property type="entry name" value="Sodium/glucose cotransporter"/>
    <property type="match status" value="1"/>
</dbReference>
<keyword evidence="9" id="KW-1185">Reference proteome</keyword>
<feature type="transmembrane region" description="Helical" evidence="7">
    <location>
        <begin position="322"/>
        <end position="348"/>
    </location>
</feature>
<evidence type="ECO:0000313" key="8">
    <source>
        <dbReference type="EMBL" id="KAL3315476.1"/>
    </source>
</evidence>
<dbReference type="GO" id="GO:0016020">
    <property type="term" value="C:membrane"/>
    <property type="evidence" value="ECO:0007669"/>
    <property type="project" value="UniProtKB-SubCell"/>
</dbReference>
<organism evidence="8 9">
    <name type="scientific">Cichlidogyrus casuarinus</name>
    <dbReference type="NCBI Taxonomy" id="1844966"/>
    <lineage>
        <taxon>Eukaryota</taxon>
        <taxon>Metazoa</taxon>
        <taxon>Spiralia</taxon>
        <taxon>Lophotrochozoa</taxon>
        <taxon>Platyhelminthes</taxon>
        <taxon>Monogenea</taxon>
        <taxon>Monopisthocotylea</taxon>
        <taxon>Dactylogyridea</taxon>
        <taxon>Ancyrocephalidae</taxon>
        <taxon>Cichlidogyrus</taxon>
    </lineage>
</organism>
<feature type="transmembrane region" description="Helical" evidence="7">
    <location>
        <begin position="39"/>
        <end position="62"/>
    </location>
</feature>
<dbReference type="EMBL" id="JBJKFK010000745">
    <property type="protein sequence ID" value="KAL3315476.1"/>
    <property type="molecule type" value="Genomic_DNA"/>
</dbReference>
<evidence type="ECO:0000256" key="6">
    <source>
        <dbReference type="ARBA" id="ARBA00023136"/>
    </source>
</evidence>
<dbReference type="PANTHER" id="PTHR46154">
    <property type="match status" value="1"/>
</dbReference>
<comment type="subcellular location">
    <subcellularLocation>
        <location evidence="1">Membrane</location>
        <topology evidence="1">Multi-pass membrane protein</topology>
    </subcellularLocation>
</comment>
<protein>
    <submittedName>
        <fullName evidence="8">Uncharacterized protein</fullName>
    </submittedName>
</protein>
<feature type="transmembrane region" description="Helical" evidence="7">
    <location>
        <begin position="121"/>
        <end position="141"/>
    </location>
</feature>
<evidence type="ECO:0000256" key="5">
    <source>
        <dbReference type="ARBA" id="ARBA00022989"/>
    </source>
</evidence>